<name>A0ABP7R172_9SPHI</name>
<protein>
    <submittedName>
        <fullName evidence="4">DUF1254 domain-containing protein</fullName>
    </submittedName>
</protein>
<dbReference type="InterPro" id="IPR010621">
    <property type="entry name" value="DUF1214"/>
</dbReference>
<feature type="domain" description="DUF1254" evidence="3">
    <location>
        <begin position="86"/>
        <end position="213"/>
    </location>
</feature>
<dbReference type="SUPFAM" id="SSF160935">
    <property type="entry name" value="VPA0735-like"/>
    <property type="match status" value="1"/>
</dbReference>
<evidence type="ECO:0000313" key="4">
    <source>
        <dbReference type="EMBL" id="GAA3991013.1"/>
    </source>
</evidence>
<dbReference type="Proteomes" id="UP001500742">
    <property type="component" value="Unassembled WGS sequence"/>
</dbReference>
<dbReference type="PANTHER" id="PTHR36509:SF2">
    <property type="entry name" value="BLL3101 PROTEIN"/>
    <property type="match status" value="1"/>
</dbReference>
<dbReference type="Gene3D" id="2.60.120.600">
    <property type="entry name" value="Domain of unknown function DUF1214, C-terminal domain"/>
    <property type="match status" value="1"/>
</dbReference>
<gene>
    <name evidence="4" type="ORF">GCM10022210_51030</name>
</gene>
<proteinExistence type="predicted"/>
<dbReference type="PANTHER" id="PTHR36509">
    <property type="entry name" value="BLL3101 PROTEIN"/>
    <property type="match status" value="1"/>
</dbReference>
<dbReference type="InterPro" id="IPR037050">
    <property type="entry name" value="DUF1254_sf"/>
</dbReference>
<dbReference type="Gene3D" id="2.60.40.1610">
    <property type="entry name" value="Domain of unknown function DUF1254"/>
    <property type="match status" value="1"/>
</dbReference>
<dbReference type="InterPro" id="IPR010679">
    <property type="entry name" value="DUF1254"/>
</dbReference>
<feature type="chain" id="PRO_5046651208" evidence="1">
    <location>
        <begin position="34"/>
        <end position="487"/>
    </location>
</feature>
<evidence type="ECO:0000313" key="5">
    <source>
        <dbReference type="Proteomes" id="UP001500742"/>
    </source>
</evidence>
<reference evidence="5" key="1">
    <citation type="journal article" date="2019" name="Int. J. Syst. Evol. Microbiol.">
        <title>The Global Catalogue of Microorganisms (GCM) 10K type strain sequencing project: providing services to taxonomists for standard genome sequencing and annotation.</title>
        <authorList>
            <consortium name="The Broad Institute Genomics Platform"/>
            <consortium name="The Broad Institute Genome Sequencing Center for Infectious Disease"/>
            <person name="Wu L."/>
            <person name="Ma J."/>
        </authorList>
    </citation>
    <scope>NUCLEOTIDE SEQUENCE [LARGE SCALE GENOMIC DNA]</scope>
    <source>
        <strain evidence="5">JCM 16601</strain>
    </source>
</reference>
<accession>A0ABP7R172</accession>
<dbReference type="Pfam" id="PF06742">
    <property type="entry name" value="DUF1214"/>
    <property type="match status" value="1"/>
</dbReference>
<evidence type="ECO:0000259" key="2">
    <source>
        <dbReference type="Pfam" id="PF06742"/>
    </source>
</evidence>
<keyword evidence="1" id="KW-0732">Signal</keyword>
<dbReference type="InterPro" id="IPR037049">
    <property type="entry name" value="DUF1214_C_sf"/>
</dbReference>
<dbReference type="EMBL" id="BAAAZC010000031">
    <property type="protein sequence ID" value="GAA3991013.1"/>
    <property type="molecule type" value="Genomic_DNA"/>
</dbReference>
<dbReference type="Pfam" id="PF06863">
    <property type="entry name" value="DUF1254"/>
    <property type="match status" value="1"/>
</dbReference>
<sequence>MAALKLNCMKRYFKAISVLAFGGLLVSNVNTFAGNSTGIGGVAVNDSVTLNKAAVLKLAASAYIYGLPAVFTDFTRQASGAPNNIYAHGHKFPDHTSRLVVAPNNDTNYSSAFLDLGDDAVVLTLPDTHGRYYVVPLMDAWTNVFATFGKRTTGTRPQTYVITGPHWKGTLPDGLKQVKAPTDLVWIIGRIQVNSPDDQANFVSKIQDQFKITLLSNWGKAEAVTPKKITTYNVELPQLKAAQTHQLNVVQAIKQLAVEDYFNYLNALLVKNPGLAADSVTLKSFAAIGIGAGKKFSLDDFDAETQAALKAVPAKIYDAFDAQKRNDFKPANGTKLGDYKTDYLTRAVVAYKGLGALTPEEATYIAYAEDADKAPLAGNNKYIIHFEPNKLPPAKAFWSLTMYDKDRYLTDNPIKRYAIGDRNPLKFNADGSLDIYVQHESPGAAKEANWLPAPADVFNVILRIYIPTDTYLADKTTWVNPPLKKQP</sequence>
<evidence type="ECO:0000256" key="1">
    <source>
        <dbReference type="SAM" id="SignalP"/>
    </source>
</evidence>
<organism evidence="4 5">
    <name type="scientific">Mucilaginibacter dorajii</name>
    <dbReference type="NCBI Taxonomy" id="692994"/>
    <lineage>
        <taxon>Bacteria</taxon>
        <taxon>Pseudomonadati</taxon>
        <taxon>Bacteroidota</taxon>
        <taxon>Sphingobacteriia</taxon>
        <taxon>Sphingobacteriales</taxon>
        <taxon>Sphingobacteriaceae</taxon>
        <taxon>Mucilaginibacter</taxon>
    </lineage>
</organism>
<feature type="signal peptide" evidence="1">
    <location>
        <begin position="1"/>
        <end position="33"/>
    </location>
</feature>
<keyword evidence="5" id="KW-1185">Reference proteome</keyword>
<evidence type="ECO:0000259" key="3">
    <source>
        <dbReference type="Pfam" id="PF06863"/>
    </source>
</evidence>
<comment type="caution">
    <text evidence="4">The sequence shown here is derived from an EMBL/GenBank/DDBJ whole genome shotgun (WGS) entry which is preliminary data.</text>
</comment>
<feature type="domain" description="DUF1214" evidence="2">
    <location>
        <begin position="361"/>
        <end position="468"/>
    </location>
</feature>